<reference evidence="6 7" key="2">
    <citation type="journal article" date="2012" name="Stand. Genomic Sci.">
        <title>Complete genome sequence of the moderately thermophilic mineral-sulfide-oxidizing firmicute Sulfobacillus acidophilus type strain (NAL(T)).</title>
        <authorList>
            <person name="Anderson I."/>
            <person name="Chertkov O."/>
            <person name="Chen A."/>
            <person name="Saunders E."/>
            <person name="Lapidus A."/>
            <person name="Nolan M."/>
            <person name="Lucas S."/>
            <person name="Hammon N."/>
            <person name="Deshpande S."/>
            <person name="Cheng J.F."/>
            <person name="Han C."/>
            <person name="Tapia R."/>
            <person name="Goodwin L.A."/>
            <person name="Pitluck S."/>
            <person name="Liolios K."/>
            <person name="Pagani I."/>
            <person name="Ivanova N."/>
            <person name="Mikhailova N."/>
            <person name="Pati A."/>
            <person name="Palaniappan K."/>
            <person name="Land M."/>
            <person name="Pan C."/>
            <person name="Rohde M."/>
            <person name="Pukall R."/>
            <person name="Goker M."/>
            <person name="Detter J.C."/>
            <person name="Woyke T."/>
            <person name="Bristow J."/>
            <person name="Eisen J.A."/>
            <person name="Markowitz V."/>
            <person name="Hugenholtz P."/>
            <person name="Kyrpides N.C."/>
            <person name="Klenk H.P."/>
            <person name="Mavromatis K."/>
        </authorList>
    </citation>
    <scope>NUCLEOTIDE SEQUENCE [LARGE SCALE GENOMIC DNA]</scope>
    <source>
        <strain evidence="7">ATCC 700253 / DSM 10332 / NAL</strain>
    </source>
</reference>
<dbReference type="PROSITE" id="PS51464">
    <property type="entry name" value="SIS"/>
    <property type="match status" value="1"/>
</dbReference>
<dbReference type="Pfam" id="PF01418">
    <property type="entry name" value="HTH_6"/>
    <property type="match status" value="1"/>
</dbReference>
<dbReference type="Pfam" id="PF01380">
    <property type="entry name" value="SIS"/>
    <property type="match status" value="1"/>
</dbReference>
<protein>
    <submittedName>
        <fullName evidence="6">Transcriptional regulator, RpiR family</fullName>
    </submittedName>
</protein>
<evidence type="ECO:0000256" key="2">
    <source>
        <dbReference type="ARBA" id="ARBA00023125"/>
    </source>
</evidence>
<dbReference type="InterPro" id="IPR046348">
    <property type="entry name" value="SIS_dom_sf"/>
</dbReference>
<name>G8TU72_SULAD</name>
<dbReference type="SUPFAM" id="SSF46689">
    <property type="entry name" value="Homeodomain-like"/>
    <property type="match status" value="1"/>
</dbReference>
<dbReference type="SUPFAM" id="SSF53697">
    <property type="entry name" value="SIS domain"/>
    <property type="match status" value="1"/>
</dbReference>
<evidence type="ECO:0000256" key="3">
    <source>
        <dbReference type="ARBA" id="ARBA00023163"/>
    </source>
</evidence>
<dbReference type="HOGENOM" id="CLU_055769_0_1_9"/>
<dbReference type="PATRIC" id="fig|679936.5.peg.2354"/>
<dbReference type="InterPro" id="IPR036388">
    <property type="entry name" value="WH-like_DNA-bd_sf"/>
</dbReference>
<dbReference type="CDD" id="cd05013">
    <property type="entry name" value="SIS_RpiR"/>
    <property type="match status" value="1"/>
</dbReference>
<dbReference type="EMBL" id="CP003179">
    <property type="protein sequence ID" value="AEW05744.1"/>
    <property type="molecule type" value="Genomic_DNA"/>
</dbReference>
<feature type="domain" description="SIS" evidence="5">
    <location>
        <begin position="127"/>
        <end position="268"/>
    </location>
</feature>
<dbReference type="InterPro" id="IPR047640">
    <property type="entry name" value="RpiR-like"/>
</dbReference>
<evidence type="ECO:0000313" key="7">
    <source>
        <dbReference type="Proteomes" id="UP000005439"/>
    </source>
</evidence>
<dbReference type="PANTHER" id="PTHR30514:SF1">
    <property type="entry name" value="HTH-TYPE TRANSCRIPTIONAL REGULATOR HEXR-RELATED"/>
    <property type="match status" value="1"/>
</dbReference>
<dbReference type="InterPro" id="IPR000281">
    <property type="entry name" value="HTH_RpiR"/>
</dbReference>
<evidence type="ECO:0000259" key="5">
    <source>
        <dbReference type="PROSITE" id="PS51464"/>
    </source>
</evidence>
<keyword evidence="1" id="KW-0805">Transcription regulation</keyword>
<reference evidence="7" key="1">
    <citation type="submission" date="2011-12" db="EMBL/GenBank/DDBJ databases">
        <title>The complete genome of chromosome of Sulfobacillus acidophilus DSM 10332.</title>
        <authorList>
            <person name="Lucas S."/>
            <person name="Han J."/>
            <person name="Lapidus A."/>
            <person name="Bruce D."/>
            <person name="Goodwin L."/>
            <person name="Pitluck S."/>
            <person name="Peters L."/>
            <person name="Kyrpides N."/>
            <person name="Mavromatis K."/>
            <person name="Ivanova N."/>
            <person name="Mikhailova N."/>
            <person name="Chertkov O."/>
            <person name="Saunders E."/>
            <person name="Detter J.C."/>
            <person name="Tapia R."/>
            <person name="Han C."/>
            <person name="Land M."/>
            <person name="Hauser L."/>
            <person name="Markowitz V."/>
            <person name="Cheng J.-F."/>
            <person name="Hugenholtz P."/>
            <person name="Woyke T."/>
            <person name="Wu D."/>
            <person name="Pukall R."/>
            <person name="Gehrich-Schroeter G."/>
            <person name="Schneider S."/>
            <person name="Klenk H.-P."/>
            <person name="Eisen J.A."/>
        </authorList>
    </citation>
    <scope>NUCLEOTIDE SEQUENCE [LARGE SCALE GENOMIC DNA]</scope>
    <source>
        <strain evidence="7">ATCC 700253 / DSM 10332 / NAL</strain>
    </source>
</reference>
<dbReference type="KEGG" id="sap:Sulac_2272"/>
<dbReference type="InterPro" id="IPR001347">
    <property type="entry name" value="SIS_dom"/>
</dbReference>
<dbReference type="InterPro" id="IPR035472">
    <property type="entry name" value="RpiR-like_SIS"/>
</dbReference>
<dbReference type="PANTHER" id="PTHR30514">
    <property type="entry name" value="GLUCOKINASE"/>
    <property type="match status" value="1"/>
</dbReference>
<keyword evidence="2" id="KW-0238">DNA-binding</keyword>
<evidence type="ECO:0000259" key="4">
    <source>
        <dbReference type="PROSITE" id="PS51071"/>
    </source>
</evidence>
<dbReference type="Proteomes" id="UP000005439">
    <property type="component" value="Chromosome"/>
</dbReference>
<dbReference type="GO" id="GO:0003700">
    <property type="term" value="F:DNA-binding transcription factor activity"/>
    <property type="evidence" value="ECO:0007669"/>
    <property type="project" value="InterPro"/>
</dbReference>
<dbReference type="AlphaFoldDB" id="G8TU72"/>
<dbReference type="Gene3D" id="3.40.50.10490">
    <property type="entry name" value="Glucose-6-phosphate isomerase like protein, domain 1"/>
    <property type="match status" value="1"/>
</dbReference>
<dbReference type="GO" id="GO:1901135">
    <property type="term" value="P:carbohydrate derivative metabolic process"/>
    <property type="evidence" value="ECO:0007669"/>
    <property type="project" value="InterPro"/>
</dbReference>
<dbReference type="Gene3D" id="1.10.10.10">
    <property type="entry name" value="Winged helix-like DNA-binding domain superfamily/Winged helix DNA-binding domain"/>
    <property type="match status" value="1"/>
</dbReference>
<dbReference type="GO" id="GO:0097367">
    <property type="term" value="F:carbohydrate derivative binding"/>
    <property type="evidence" value="ECO:0007669"/>
    <property type="project" value="InterPro"/>
</dbReference>
<dbReference type="PROSITE" id="PS51071">
    <property type="entry name" value="HTH_RPIR"/>
    <property type="match status" value="1"/>
</dbReference>
<accession>G8TU72</accession>
<organism evidence="6 7">
    <name type="scientific">Sulfobacillus acidophilus (strain ATCC 700253 / DSM 10332 / NAL)</name>
    <dbReference type="NCBI Taxonomy" id="679936"/>
    <lineage>
        <taxon>Bacteria</taxon>
        <taxon>Bacillati</taxon>
        <taxon>Bacillota</taxon>
        <taxon>Clostridia</taxon>
        <taxon>Eubacteriales</taxon>
        <taxon>Clostridiales Family XVII. Incertae Sedis</taxon>
        <taxon>Sulfobacillus</taxon>
    </lineage>
</organism>
<evidence type="ECO:0000313" key="6">
    <source>
        <dbReference type="EMBL" id="AEW05744.1"/>
    </source>
</evidence>
<keyword evidence="3" id="KW-0804">Transcription</keyword>
<sequence>MTISGVLERLESNVDQLAESEARVARWILAHPQEVLSLSVRELARRAESSQAAVTRLCRSLQIGGYHTLKVLLAADLVRQETDTVYEYAEIQPETPFQAILKGFSQGVQTSLRATLEGLSEEQLARVSDWIRGARRIVVYGVGASAVVADDLSQKLLRLGYPVNRFTDFHLAAMAVALLEPGDLTVVVSFSGETSEVLELAELVRQRKVPLVAITQFRKRNPLIELAREAFFVTATEPTPRIGATTSILASLAVGDALALYLANRDATRAYRNLKSTEDAVRSHRPGS</sequence>
<dbReference type="STRING" id="679936.Sulac_2272"/>
<feature type="domain" description="HTH rpiR-type" evidence="4">
    <location>
        <begin position="4"/>
        <end position="80"/>
    </location>
</feature>
<keyword evidence="7" id="KW-1185">Reference proteome</keyword>
<dbReference type="GO" id="GO:0003677">
    <property type="term" value="F:DNA binding"/>
    <property type="evidence" value="ECO:0007669"/>
    <property type="project" value="UniProtKB-KW"/>
</dbReference>
<dbReference type="InterPro" id="IPR009057">
    <property type="entry name" value="Homeodomain-like_sf"/>
</dbReference>
<proteinExistence type="predicted"/>
<evidence type="ECO:0000256" key="1">
    <source>
        <dbReference type="ARBA" id="ARBA00023015"/>
    </source>
</evidence>
<gene>
    <name evidence="6" type="ordered locus">Sulac_2272</name>
</gene>